<evidence type="ECO:0000313" key="1">
    <source>
        <dbReference type="EMBL" id="GFS39721.1"/>
    </source>
</evidence>
<dbReference type="EMBL" id="BMAV01025224">
    <property type="protein sequence ID" value="GFS39721.1"/>
    <property type="molecule type" value="Genomic_DNA"/>
</dbReference>
<proteinExistence type="predicted"/>
<sequence>MEQRLYFQLFIVPLTSGDMLIAFPTTRQAGWIALLSFTITMSHGAIRCNSSLASSQEKTDEGSVWTLFFRYSALVICGMAKKKKVKQA</sequence>
<keyword evidence="2" id="KW-1185">Reference proteome</keyword>
<name>A0A8X6MBR5_9ARAC</name>
<comment type="caution">
    <text evidence="1">The sequence shown here is derived from an EMBL/GenBank/DDBJ whole genome shotgun (WGS) entry which is preliminary data.</text>
</comment>
<evidence type="ECO:0000313" key="2">
    <source>
        <dbReference type="Proteomes" id="UP000886998"/>
    </source>
</evidence>
<dbReference type="AlphaFoldDB" id="A0A8X6MBR5"/>
<reference evidence="1" key="1">
    <citation type="submission" date="2020-08" db="EMBL/GenBank/DDBJ databases">
        <title>Multicomponent nature underlies the extraordinary mechanical properties of spider dragline silk.</title>
        <authorList>
            <person name="Kono N."/>
            <person name="Nakamura H."/>
            <person name="Mori M."/>
            <person name="Yoshida Y."/>
            <person name="Ohtoshi R."/>
            <person name="Malay A.D."/>
            <person name="Moran D.A.P."/>
            <person name="Tomita M."/>
            <person name="Numata K."/>
            <person name="Arakawa K."/>
        </authorList>
    </citation>
    <scope>NUCLEOTIDE SEQUENCE</scope>
</reference>
<gene>
    <name evidence="1" type="ORF">TNIN_465511</name>
</gene>
<organism evidence="1 2">
    <name type="scientific">Trichonephila inaurata madagascariensis</name>
    <dbReference type="NCBI Taxonomy" id="2747483"/>
    <lineage>
        <taxon>Eukaryota</taxon>
        <taxon>Metazoa</taxon>
        <taxon>Ecdysozoa</taxon>
        <taxon>Arthropoda</taxon>
        <taxon>Chelicerata</taxon>
        <taxon>Arachnida</taxon>
        <taxon>Araneae</taxon>
        <taxon>Araneomorphae</taxon>
        <taxon>Entelegynae</taxon>
        <taxon>Araneoidea</taxon>
        <taxon>Nephilidae</taxon>
        <taxon>Trichonephila</taxon>
        <taxon>Trichonephila inaurata</taxon>
    </lineage>
</organism>
<accession>A0A8X6MBR5</accession>
<protein>
    <submittedName>
        <fullName evidence="1">Uncharacterized protein</fullName>
    </submittedName>
</protein>
<dbReference type="Proteomes" id="UP000886998">
    <property type="component" value="Unassembled WGS sequence"/>
</dbReference>